<protein>
    <submittedName>
        <fullName evidence="3">RlpA-like double-psi beta-barrel-protein domain-containing protein-containing protein</fullName>
    </submittedName>
</protein>
<dbReference type="CDD" id="cd22191">
    <property type="entry name" value="DPBB_RlpA_EXP_N-like"/>
    <property type="match status" value="1"/>
</dbReference>
<dbReference type="Gene3D" id="2.40.40.10">
    <property type="entry name" value="RlpA-like domain"/>
    <property type="match status" value="1"/>
</dbReference>
<dbReference type="InterPro" id="IPR051477">
    <property type="entry name" value="Expansin_CellWall"/>
</dbReference>
<gene>
    <name evidence="3" type="ORF">B0T16DRAFT_333361</name>
</gene>
<dbReference type="InterPro" id="IPR036908">
    <property type="entry name" value="RlpA-like_sf"/>
</dbReference>
<reference evidence="3" key="1">
    <citation type="submission" date="2023-06" db="EMBL/GenBank/DDBJ databases">
        <title>Genome-scale phylogeny and comparative genomics of the fungal order Sordariales.</title>
        <authorList>
            <consortium name="Lawrence Berkeley National Laboratory"/>
            <person name="Hensen N."/>
            <person name="Bonometti L."/>
            <person name="Westerberg I."/>
            <person name="Brannstrom I.O."/>
            <person name="Guillou S."/>
            <person name="Cros-Aarteil S."/>
            <person name="Calhoun S."/>
            <person name="Haridas S."/>
            <person name="Kuo A."/>
            <person name="Mondo S."/>
            <person name="Pangilinan J."/>
            <person name="Riley R."/>
            <person name="Labutti K."/>
            <person name="Andreopoulos B."/>
            <person name="Lipzen A."/>
            <person name="Chen C."/>
            <person name="Yanf M."/>
            <person name="Daum C."/>
            <person name="Ng V."/>
            <person name="Clum A."/>
            <person name="Steindorff A."/>
            <person name="Ohm R."/>
            <person name="Martin F."/>
            <person name="Silar P."/>
            <person name="Natvig D."/>
            <person name="Lalanne C."/>
            <person name="Gautier V."/>
            <person name="Ament-Velasquez S.L."/>
            <person name="Kruys A."/>
            <person name="Hutchinson M.I."/>
            <person name="Powell A.J."/>
            <person name="Barry K."/>
            <person name="Miller A.N."/>
            <person name="Grigoriev I.V."/>
            <person name="Debuchy R."/>
            <person name="Gladieux P."/>
            <person name="Thoren M.H."/>
            <person name="Johannesson H."/>
        </authorList>
    </citation>
    <scope>NUCLEOTIDE SEQUENCE</scope>
    <source>
        <strain evidence="3">SMH2532-1</strain>
    </source>
</reference>
<dbReference type="SUPFAM" id="SSF50685">
    <property type="entry name" value="Barwin-like endoglucanases"/>
    <property type="match status" value="1"/>
</dbReference>
<evidence type="ECO:0000259" key="2">
    <source>
        <dbReference type="Pfam" id="PF03330"/>
    </source>
</evidence>
<keyword evidence="4" id="KW-1185">Reference proteome</keyword>
<dbReference type="AlphaFoldDB" id="A0AA40CLK3"/>
<sequence>GDLTYFSPALGACGLTNSDNDAICAVAWELFDAAGPNLASGGNPNQNPLCGKWIRVTRSSEGGKGNVSVNVKVVDRCTGCKPTDLDLSLGVFGQLAEVNSGRVKGSWQWL</sequence>
<dbReference type="PANTHER" id="PTHR31836:SF28">
    <property type="entry name" value="SRCR DOMAIN-CONTAINING PROTEIN-RELATED"/>
    <property type="match status" value="1"/>
</dbReference>
<accession>A0AA40CLK3</accession>
<proteinExistence type="predicted"/>
<keyword evidence="1" id="KW-0732">Signal</keyword>
<name>A0AA40CLK3_9PEZI</name>
<evidence type="ECO:0000256" key="1">
    <source>
        <dbReference type="ARBA" id="ARBA00022729"/>
    </source>
</evidence>
<dbReference type="InterPro" id="IPR009009">
    <property type="entry name" value="RlpA-like_DPBB"/>
</dbReference>
<organism evidence="3 4">
    <name type="scientific">Cercophora newfieldiana</name>
    <dbReference type="NCBI Taxonomy" id="92897"/>
    <lineage>
        <taxon>Eukaryota</taxon>
        <taxon>Fungi</taxon>
        <taxon>Dikarya</taxon>
        <taxon>Ascomycota</taxon>
        <taxon>Pezizomycotina</taxon>
        <taxon>Sordariomycetes</taxon>
        <taxon>Sordariomycetidae</taxon>
        <taxon>Sordariales</taxon>
        <taxon>Lasiosphaeriaceae</taxon>
        <taxon>Cercophora</taxon>
    </lineage>
</organism>
<feature type="non-terminal residue" evidence="3">
    <location>
        <position position="1"/>
    </location>
</feature>
<dbReference type="PANTHER" id="PTHR31836">
    <property type="match status" value="1"/>
</dbReference>
<comment type="caution">
    <text evidence="3">The sequence shown here is derived from an EMBL/GenBank/DDBJ whole genome shotgun (WGS) entry which is preliminary data.</text>
</comment>
<dbReference type="EMBL" id="JAULSV010000005">
    <property type="protein sequence ID" value="KAK0642980.1"/>
    <property type="molecule type" value="Genomic_DNA"/>
</dbReference>
<dbReference type="Proteomes" id="UP001174936">
    <property type="component" value="Unassembled WGS sequence"/>
</dbReference>
<evidence type="ECO:0000313" key="3">
    <source>
        <dbReference type="EMBL" id="KAK0642980.1"/>
    </source>
</evidence>
<evidence type="ECO:0000313" key="4">
    <source>
        <dbReference type="Proteomes" id="UP001174936"/>
    </source>
</evidence>
<feature type="domain" description="RlpA-like protein double-psi beta-barrel" evidence="2">
    <location>
        <begin position="56"/>
        <end position="104"/>
    </location>
</feature>
<dbReference type="Pfam" id="PF03330">
    <property type="entry name" value="DPBB_1"/>
    <property type="match status" value="1"/>
</dbReference>